<dbReference type="EMBL" id="LAZR01054797">
    <property type="protein sequence ID" value="KKK77770.1"/>
    <property type="molecule type" value="Genomic_DNA"/>
</dbReference>
<dbReference type="PROSITE" id="PS00138">
    <property type="entry name" value="SUBTILASE_SER"/>
    <property type="match status" value="1"/>
</dbReference>
<keyword evidence="2" id="KW-0645">Protease</keyword>
<evidence type="ECO:0000256" key="4">
    <source>
        <dbReference type="ARBA" id="ARBA00022825"/>
    </source>
</evidence>
<accession>A0A0F8YVC8</accession>
<dbReference type="PRINTS" id="PR00723">
    <property type="entry name" value="SUBTILISIN"/>
</dbReference>
<dbReference type="PROSITE" id="PS51892">
    <property type="entry name" value="SUBTILASE"/>
    <property type="match status" value="1"/>
</dbReference>
<dbReference type="InterPro" id="IPR050131">
    <property type="entry name" value="Peptidase_S8_subtilisin-like"/>
</dbReference>
<organism evidence="6">
    <name type="scientific">marine sediment metagenome</name>
    <dbReference type="NCBI Taxonomy" id="412755"/>
    <lineage>
        <taxon>unclassified sequences</taxon>
        <taxon>metagenomes</taxon>
        <taxon>ecological metagenomes</taxon>
    </lineage>
</organism>
<protein>
    <recommendedName>
        <fullName evidence="5">Peptidase S8/S53 domain-containing protein</fullName>
    </recommendedName>
</protein>
<keyword evidence="3" id="KW-0378">Hydrolase</keyword>
<dbReference type="PANTHER" id="PTHR43806:SF11">
    <property type="entry name" value="CEREVISIN-RELATED"/>
    <property type="match status" value="1"/>
</dbReference>
<dbReference type="InterPro" id="IPR023828">
    <property type="entry name" value="Peptidase_S8_Ser-AS"/>
</dbReference>
<dbReference type="PANTHER" id="PTHR43806">
    <property type="entry name" value="PEPTIDASE S8"/>
    <property type="match status" value="1"/>
</dbReference>
<dbReference type="AlphaFoldDB" id="A0A0F8YVC8"/>
<dbReference type="Gene3D" id="3.40.50.200">
    <property type="entry name" value="Peptidase S8/S53 domain"/>
    <property type="match status" value="1"/>
</dbReference>
<dbReference type="InterPro" id="IPR015500">
    <property type="entry name" value="Peptidase_S8_subtilisin-rel"/>
</dbReference>
<gene>
    <name evidence="6" type="ORF">LCGC14_2850260</name>
</gene>
<evidence type="ECO:0000259" key="5">
    <source>
        <dbReference type="Pfam" id="PF00082"/>
    </source>
</evidence>
<reference evidence="6" key="1">
    <citation type="journal article" date="2015" name="Nature">
        <title>Complex archaea that bridge the gap between prokaryotes and eukaryotes.</title>
        <authorList>
            <person name="Spang A."/>
            <person name="Saw J.H."/>
            <person name="Jorgensen S.L."/>
            <person name="Zaremba-Niedzwiedzka K."/>
            <person name="Martijn J."/>
            <person name="Lind A.E."/>
            <person name="van Eijk R."/>
            <person name="Schleper C."/>
            <person name="Guy L."/>
            <person name="Ettema T.J."/>
        </authorList>
    </citation>
    <scope>NUCLEOTIDE SEQUENCE</scope>
</reference>
<keyword evidence="4" id="KW-0720">Serine protease</keyword>
<comment type="caution">
    <text evidence="6">The sequence shown here is derived from an EMBL/GenBank/DDBJ whole genome shotgun (WGS) entry which is preliminary data.</text>
</comment>
<evidence type="ECO:0000256" key="2">
    <source>
        <dbReference type="ARBA" id="ARBA00022670"/>
    </source>
</evidence>
<comment type="similarity">
    <text evidence="1">Belongs to the peptidase S8 family.</text>
</comment>
<name>A0A0F8YVC8_9ZZZZ</name>
<evidence type="ECO:0000256" key="1">
    <source>
        <dbReference type="ARBA" id="ARBA00011073"/>
    </source>
</evidence>
<dbReference type="InterPro" id="IPR000209">
    <property type="entry name" value="Peptidase_S8/S53_dom"/>
</dbReference>
<dbReference type="GO" id="GO:0004252">
    <property type="term" value="F:serine-type endopeptidase activity"/>
    <property type="evidence" value="ECO:0007669"/>
    <property type="project" value="InterPro"/>
</dbReference>
<evidence type="ECO:0000313" key="6">
    <source>
        <dbReference type="EMBL" id="KKK77770.1"/>
    </source>
</evidence>
<proteinExistence type="inferred from homology"/>
<dbReference type="Pfam" id="PF00082">
    <property type="entry name" value="Peptidase_S8"/>
    <property type="match status" value="1"/>
</dbReference>
<feature type="domain" description="Peptidase S8/S53" evidence="5">
    <location>
        <begin position="28"/>
        <end position="275"/>
    </location>
</feature>
<dbReference type="SUPFAM" id="SSF52743">
    <property type="entry name" value="Subtilisin-like"/>
    <property type="match status" value="1"/>
</dbReference>
<evidence type="ECO:0000256" key="3">
    <source>
        <dbReference type="ARBA" id="ARBA00022801"/>
    </source>
</evidence>
<feature type="non-terminal residue" evidence="6">
    <location>
        <position position="309"/>
    </location>
</feature>
<dbReference type="GO" id="GO:0006508">
    <property type="term" value="P:proteolysis"/>
    <property type="evidence" value="ECO:0007669"/>
    <property type="project" value="UniProtKB-KW"/>
</dbReference>
<dbReference type="InterPro" id="IPR036852">
    <property type="entry name" value="Peptidase_S8/S53_dom_sf"/>
</dbReference>
<sequence length="309" mass="33978">MNSSNNIWFYDIINFDPKSSLLPIINTSITLALIDSGFNQSLDSINGNTFKNIKEIPDNKIDDDQNGYVDDYYGFDFVLNRSINPIGLSYTSHSTLIAHLLAGINKLNNQIIGMLPNVSLLNIRILDSNNILSEHNWTIVRDSLRYAIKMKSDIILLSSEFLTDPPIDVKKAFEDVKDADITLVTIAGNSNTRVSSYPALLGWSITVGAVENSSNDGNFSHADYSNVGQAVDIVAPGTDITSYDINGKLISNSGTSFAAPFVAGTAAWIKIMNNSLNIKLGYFHIFIIDSNGMKPNKMDTIVPNQLFQV</sequence>